<dbReference type="AlphaFoldDB" id="A0A3P1YG10"/>
<dbReference type="EMBL" id="RQYS01000027">
    <property type="protein sequence ID" value="RRD60590.1"/>
    <property type="molecule type" value="Genomic_DNA"/>
</dbReference>
<name>A0A3P1YG10_TANFO</name>
<comment type="caution">
    <text evidence="2">The sequence shown here is derived from an EMBL/GenBank/DDBJ whole genome shotgun (WGS) entry which is preliminary data.</text>
</comment>
<organism evidence="2 4">
    <name type="scientific">Tannerella forsythia</name>
    <name type="common">Bacteroides forsythus</name>
    <dbReference type="NCBI Taxonomy" id="28112"/>
    <lineage>
        <taxon>Bacteria</taxon>
        <taxon>Pseudomonadati</taxon>
        <taxon>Bacteroidota</taxon>
        <taxon>Bacteroidia</taxon>
        <taxon>Bacteroidales</taxon>
        <taxon>Tannerellaceae</taxon>
        <taxon>Tannerella</taxon>
    </lineage>
</organism>
<dbReference type="PROSITE" id="PS51257">
    <property type="entry name" value="PROKAR_LIPOPROTEIN"/>
    <property type="match status" value="1"/>
</dbReference>
<proteinExistence type="predicted"/>
<dbReference type="Proteomes" id="UP000278609">
    <property type="component" value="Unassembled WGS sequence"/>
</dbReference>
<evidence type="ECO:0000313" key="3">
    <source>
        <dbReference type="Proteomes" id="UP000278609"/>
    </source>
</evidence>
<dbReference type="Proteomes" id="UP000279860">
    <property type="component" value="Unassembled WGS sequence"/>
</dbReference>
<accession>A0A3P1YG10</accession>
<dbReference type="RefSeq" id="WP_124751620.1">
    <property type="nucleotide sequence ID" value="NZ_RQYN01000103.1"/>
</dbReference>
<protein>
    <recommendedName>
        <fullName evidence="5">Lipoprotein</fullName>
    </recommendedName>
</protein>
<gene>
    <name evidence="1" type="ORF">EII40_07330</name>
    <name evidence="2" type="ORF">EII41_13405</name>
</gene>
<evidence type="ECO:0000313" key="1">
    <source>
        <dbReference type="EMBL" id="RRD60590.1"/>
    </source>
</evidence>
<evidence type="ECO:0000313" key="4">
    <source>
        <dbReference type="Proteomes" id="UP000279860"/>
    </source>
</evidence>
<dbReference type="OrthoDB" id="852937at2"/>
<dbReference type="EMBL" id="RQYN01000103">
    <property type="protein sequence ID" value="RRD69605.1"/>
    <property type="molecule type" value="Genomic_DNA"/>
</dbReference>
<evidence type="ECO:0000313" key="2">
    <source>
        <dbReference type="EMBL" id="RRD69605.1"/>
    </source>
</evidence>
<sequence length="184" mass="20828">MKTKIILWIGALLLLIGGVGCEMNKLGSPEELEVRKAEAVIDYANPATDGCGWLVLINNKPYFPVNLADEYKIDKLKVSVDYQLLDSKYTCWPGTLIPEIKIVAIKKLQQQYESMIVYENPATDGCGWLVLINNKPYFPVNLADEYKIDKLKVSVDYQLLDSKYTCWPGTLIPEIKIIAIKKLK</sequence>
<evidence type="ECO:0008006" key="5">
    <source>
        <dbReference type="Google" id="ProtNLM"/>
    </source>
</evidence>
<reference evidence="3 4" key="1">
    <citation type="submission" date="2018-11" db="EMBL/GenBank/DDBJ databases">
        <title>Genomes From Bacteria Associated with the Canine Oral Cavity: a Test Case for Automated Genome-Based Taxonomic Assignment.</title>
        <authorList>
            <person name="Coil D.A."/>
            <person name="Jospin G."/>
            <person name="Darling A.E."/>
            <person name="Wallis C."/>
            <person name="Davis I.J."/>
            <person name="Harris S."/>
            <person name="Eisen J.A."/>
            <person name="Holcombe L.J."/>
            <person name="O'Flynn C."/>
        </authorList>
    </citation>
    <scope>NUCLEOTIDE SEQUENCE [LARGE SCALE GENOMIC DNA]</scope>
    <source>
        <strain evidence="2 4">OH1426_COT-023</strain>
        <strain evidence="1 3">OH2617_COT-023</strain>
    </source>
</reference>